<reference evidence="1 2" key="1">
    <citation type="submission" date="2020-08" db="EMBL/GenBank/DDBJ databases">
        <title>Genomic Encyclopedia of Type Strains, Phase IV (KMG-IV): sequencing the most valuable type-strain genomes for metagenomic binning, comparative biology and taxonomic classification.</title>
        <authorList>
            <person name="Goeker M."/>
        </authorList>
    </citation>
    <scope>NUCLEOTIDE SEQUENCE [LARGE SCALE GENOMIC DNA]</scope>
    <source>
        <strain evidence="1 2">YIM 65646</strain>
    </source>
</reference>
<comment type="caution">
    <text evidence="1">The sequence shown here is derived from an EMBL/GenBank/DDBJ whole genome shotgun (WGS) entry which is preliminary data.</text>
</comment>
<proteinExistence type="predicted"/>
<protein>
    <submittedName>
        <fullName evidence="1">Bacteriocin biosynthesis cyclodehydratase domain-containing protein</fullName>
    </submittedName>
</protein>
<dbReference type="EMBL" id="JACHGT010000007">
    <property type="protein sequence ID" value="MBB6035936.1"/>
    <property type="molecule type" value="Genomic_DNA"/>
</dbReference>
<dbReference type="AlphaFoldDB" id="A0A841FIA4"/>
<name>A0A841FIA4_9ACTN</name>
<accession>A0A841FIA4</accession>
<gene>
    <name evidence="1" type="ORF">HNR73_003800</name>
</gene>
<keyword evidence="2" id="KW-1185">Reference proteome</keyword>
<organism evidence="1 2">
    <name type="scientific">Phytomonospora endophytica</name>
    <dbReference type="NCBI Taxonomy" id="714109"/>
    <lineage>
        <taxon>Bacteria</taxon>
        <taxon>Bacillati</taxon>
        <taxon>Actinomycetota</taxon>
        <taxon>Actinomycetes</taxon>
        <taxon>Micromonosporales</taxon>
        <taxon>Micromonosporaceae</taxon>
        <taxon>Phytomonospora</taxon>
    </lineage>
</organism>
<evidence type="ECO:0000313" key="1">
    <source>
        <dbReference type="EMBL" id="MBB6035936.1"/>
    </source>
</evidence>
<sequence length="318" mass="33489">MSTLRLVPGLRWFRREETHVQFGVDQRRAVIVDVGEPGLIGLLDLFDGSRDEGAYLREARKSGADPLAAAELLRVLREAGVVVDSAALLPPFPLAAAPVEVREGLVGEAAAISLRRKAAPGTPAEMLRARAAARVLVDGTGPLVELVAGQLRASGVGKVWTDGSARRARPTFAVLVDVPQPAGLLAFAYARRDLPHLAVTRRDGTVCVGPLVVPSRTACLNCVDLWRRDRDPRWGTVVAHTQTTAPAVEYLETPVRLIAAGVIAAQVLSHVDGARAAAVEGTIDVNAPGEVRRSGWAPHPACGCGVVALSVEPPTAGP</sequence>
<dbReference type="Gene3D" id="3.40.50.720">
    <property type="entry name" value="NAD(P)-binding Rossmann-like Domain"/>
    <property type="match status" value="1"/>
</dbReference>
<dbReference type="Proteomes" id="UP000548476">
    <property type="component" value="Unassembled WGS sequence"/>
</dbReference>
<dbReference type="RefSeq" id="WP_184788756.1">
    <property type="nucleotide sequence ID" value="NZ_BONT01000105.1"/>
</dbReference>
<evidence type="ECO:0000313" key="2">
    <source>
        <dbReference type="Proteomes" id="UP000548476"/>
    </source>
</evidence>